<reference evidence="1 2" key="1">
    <citation type="submission" date="2015-06" db="EMBL/GenBank/DDBJ databases">
        <title>Cloning and characterization of the uncialamcin biosynthetic gene cluster.</title>
        <authorList>
            <person name="Yan X."/>
            <person name="Huang T."/>
            <person name="Ge H."/>
            <person name="Shen B."/>
        </authorList>
    </citation>
    <scope>NUCLEOTIDE SEQUENCE [LARGE SCALE GENOMIC DNA]</scope>
    <source>
        <strain evidence="1 2">DCA2648</strain>
    </source>
</reference>
<accession>A0A1Q4V4A6</accession>
<evidence type="ECO:0008006" key="3">
    <source>
        <dbReference type="Google" id="ProtNLM"/>
    </source>
</evidence>
<organism evidence="1 2">
    <name type="scientific">Streptomyces uncialis</name>
    <dbReference type="NCBI Taxonomy" id="1048205"/>
    <lineage>
        <taxon>Bacteria</taxon>
        <taxon>Bacillati</taxon>
        <taxon>Actinomycetota</taxon>
        <taxon>Actinomycetes</taxon>
        <taxon>Kitasatosporales</taxon>
        <taxon>Streptomycetaceae</taxon>
        <taxon>Streptomyces</taxon>
    </lineage>
</organism>
<proteinExistence type="predicted"/>
<evidence type="ECO:0000313" key="1">
    <source>
        <dbReference type="EMBL" id="OKH92560.1"/>
    </source>
</evidence>
<protein>
    <recommendedName>
        <fullName evidence="3">FXSXX-COOH protein</fullName>
    </recommendedName>
</protein>
<gene>
    <name evidence="1" type="ORF">AB852_23160</name>
</gene>
<dbReference type="EMBL" id="LFBV01000006">
    <property type="protein sequence ID" value="OKH92560.1"/>
    <property type="molecule type" value="Genomic_DNA"/>
</dbReference>
<sequence length="77" mass="8385">MGDPDMADPAKMLDDLDSLLVNLSELTFDDVARLPDSALGCVLRRLHEAAHAPDRTFAADYKDSISVLDGEFPGNPR</sequence>
<comment type="caution">
    <text evidence="1">The sequence shown here is derived from an EMBL/GenBank/DDBJ whole genome shotgun (WGS) entry which is preliminary data.</text>
</comment>
<dbReference type="Proteomes" id="UP000186455">
    <property type="component" value="Unassembled WGS sequence"/>
</dbReference>
<dbReference type="RefSeq" id="WP_143201266.1">
    <property type="nucleotide sequence ID" value="NZ_CP108638.1"/>
</dbReference>
<evidence type="ECO:0000313" key="2">
    <source>
        <dbReference type="Proteomes" id="UP000186455"/>
    </source>
</evidence>
<dbReference type="AlphaFoldDB" id="A0A1Q4V4A6"/>
<name>A0A1Q4V4A6_9ACTN</name>
<keyword evidence="2" id="KW-1185">Reference proteome</keyword>
<dbReference type="STRING" id="1048205.AB852_23160"/>
<dbReference type="GeneID" id="96796102"/>